<dbReference type="SUPFAM" id="SSF54001">
    <property type="entry name" value="Cysteine proteinases"/>
    <property type="match status" value="1"/>
</dbReference>
<sequence length="601" mass="67057">MPLSIWILASFQYGMNQESYRYAANLSSNIQLHGNQQNLNGFWLRISVTITSRDGFERAAVFPQVIAFKHCTFQSVIDAILFQKNWCGYGNDTSSNVITMCQCQALIAERNAAGEIKTVAMQDEPKTLQQDQLATSLGSILPFNCASEALQCTIDHRKIAFELLFSVVEVEESTEGGGTQSRNEESLVPVVDVGKVIEPLVYQQMPRTIAKIPRGLTNLGNTCFMNAVLQSMAVTPMLNTQICQKEIHSEQLSSPTPREKPIQPFSETLGELFAEMSRSKQDTNTTISPKNLLKAFSVLSPDMADGNQQDAQEFLVCLLGHLSNRLTRESKTSDESLILSPRSHAWLSNLFQRNDNGVHGKIAVPFCAEDSNGRHDRLVATECYIHYRRTRTHSLQQSLISLCSTEHLDASCSHCQQECSPHTKQLSLWSLPPILVLQLKRFELSITTGNYQWKKLSHNVDFPVYGLDLHDLLASIDGAHNDSEVCSDRCSVDALDPRVCRGIEYLQNELNIPLTSASRTCAKYDLYAVVHHSGHGIGSGHYTAQFRRPDENYWWNADDAVVTPLNEDDISPSSAAYLLFYVRQDVAAGVTGLSDLFPPQM</sequence>
<dbReference type="AlphaFoldDB" id="A0A329RZL8"/>
<dbReference type="InterPro" id="IPR001394">
    <property type="entry name" value="Peptidase_C19_UCH"/>
</dbReference>
<name>A0A329RZL8_9STRA</name>
<dbReference type="VEuPathDB" id="FungiDB:PC110_g14782"/>
<comment type="catalytic activity">
    <reaction evidence="1">
        <text>Thiol-dependent hydrolysis of ester, thioester, amide, peptide and isopeptide bonds formed by the C-terminal Gly of ubiquitin (a 76-residue protein attached to proteins as an intracellular targeting signal).</text>
        <dbReference type="EC" id="3.4.19.12"/>
    </reaction>
</comment>
<keyword evidence="1" id="KW-0378">Hydrolase</keyword>
<protein>
    <recommendedName>
        <fullName evidence="1">Ubiquitin carboxyl-terminal hydrolase</fullName>
        <ecNumber evidence="1">3.4.19.12</ecNumber>
    </recommendedName>
</protein>
<keyword evidence="1" id="KW-0833">Ubl conjugation pathway</keyword>
<evidence type="ECO:0000259" key="2">
    <source>
        <dbReference type="PROSITE" id="PS50235"/>
    </source>
</evidence>
<dbReference type="EMBL" id="RCMV01000359">
    <property type="protein sequence ID" value="KAG3218510.1"/>
    <property type="molecule type" value="Genomic_DNA"/>
</dbReference>
<comment type="similarity">
    <text evidence="1">Belongs to the peptidase C19 family.</text>
</comment>
<dbReference type="EMBL" id="MJFZ01000464">
    <property type="protein sequence ID" value="RAW28842.1"/>
    <property type="molecule type" value="Genomic_DNA"/>
</dbReference>
<dbReference type="PANTHER" id="PTHR21646">
    <property type="entry name" value="UBIQUITIN CARBOXYL-TERMINAL HYDROLASE"/>
    <property type="match status" value="1"/>
</dbReference>
<reference evidence="3" key="2">
    <citation type="submission" date="2018-05" db="EMBL/GenBank/DDBJ databases">
        <title>Effector identification in a new, highly contiguous assembly of the strawberry crown rot pathogen Phytophthora cactorum.</title>
        <authorList>
            <person name="Armitage A.D."/>
            <person name="Nellist C.F."/>
            <person name="Bates H."/>
            <person name="Vickerstaff R.J."/>
            <person name="Harrison R.J."/>
        </authorList>
    </citation>
    <scope>NUCLEOTIDE SEQUENCE</scope>
    <source>
        <strain evidence="3">P421</strain>
    </source>
</reference>
<gene>
    <name evidence="4" type="ORF">PC110_g14782</name>
    <name evidence="3" type="ORF">PC129_g10684</name>
</gene>
<evidence type="ECO:0000313" key="3">
    <source>
        <dbReference type="EMBL" id="KAG3218510.1"/>
    </source>
</evidence>
<dbReference type="EC" id="3.4.19.12" evidence="1"/>
<comment type="caution">
    <text evidence="4">The sequence shown here is derived from an EMBL/GenBank/DDBJ whole genome shotgun (WGS) entry which is preliminary data.</text>
</comment>
<evidence type="ECO:0000313" key="5">
    <source>
        <dbReference type="Proteomes" id="UP000251314"/>
    </source>
</evidence>
<dbReference type="GO" id="GO:0006508">
    <property type="term" value="P:proteolysis"/>
    <property type="evidence" value="ECO:0007669"/>
    <property type="project" value="UniProtKB-KW"/>
</dbReference>
<dbReference type="CDD" id="cd02257">
    <property type="entry name" value="Peptidase_C19"/>
    <property type="match status" value="1"/>
</dbReference>
<dbReference type="Proteomes" id="UP000251314">
    <property type="component" value="Unassembled WGS sequence"/>
</dbReference>
<dbReference type="STRING" id="29920.A0A329RZL8"/>
<keyword evidence="1" id="KW-0788">Thiol protease</keyword>
<proteinExistence type="inferred from homology"/>
<dbReference type="InterPro" id="IPR028889">
    <property type="entry name" value="USP"/>
</dbReference>
<reference evidence="4 5" key="1">
    <citation type="submission" date="2018-01" db="EMBL/GenBank/DDBJ databases">
        <title>Draft genome of the strawberry crown rot pathogen Phytophthora cactorum.</title>
        <authorList>
            <person name="Armitage A.D."/>
            <person name="Lysoe E."/>
            <person name="Nellist C.F."/>
            <person name="Harrison R.J."/>
            <person name="Brurberg M.B."/>
        </authorList>
    </citation>
    <scope>NUCLEOTIDE SEQUENCE [LARGE SCALE GENOMIC DNA]</scope>
    <source>
        <strain evidence="4 5">10300</strain>
    </source>
</reference>
<dbReference type="InterPro" id="IPR018200">
    <property type="entry name" value="USP_CS"/>
</dbReference>
<dbReference type="OrthoDB" id="265776at2759"/>
<organism evidence="4 5">
    <name type="scientific">Phytophthora cactorum</name>
    <dbReference type="NCBI Taxonomy" id="29920"/>
    <lineage>
        <taxon>Eukaryota</taxon>
        <taxon>Sar</taxon>
        <taxon>Stramenopiles</taxon>
        <taxon>Oomycota</taxon>
        <taxon>Peronosporomycetes</taxon>
        <taxon>Peronosporales</taxon>
        <taxon>Peronosporaceae</taxon>
        <taxon>Phytophthora</taxon>
    </lineage>
</organism>
<keyword evidence="5" id="KW-1185">Reference proteome</keyword>
<dbReference type="PROSITE" id="PS50235">
    <property type="entry name" value="USP_3"/>
    <property type="match status" value="1"/>
</dbReference>
<dbReference type="PROSITE" id="PS00972">
    <property type="entry name" value="USP_1"/>
    <property type="match status" value="1"/>
</dbReference>
<accession>A0A329RZL8</accession>
<dbReference type="Gene3D" id="3.90.70.10">
    <property type="entry name" value="Cysteine proteinases"/>
    <property type="match status" value="1"/>
</dbReference>
<dbReference type="Proteomes" id="UP000760860">
    <property type="component" value="Unassembled WGS sequence"/>
</dbReference>
<dbReference type="Pfam" id="PF00443">
    <property type="entry name" value="UCH"/>
    <property type="match status" value="1"/>
</dbReference>
<dbReference type="InterPro" id="IPR050185">
    <property type="entry name" value="Ub_carboxyl-term_hydrolase"/>
</dbReference>
<evidence type="ECO:0000313" key="4">
    <source>
        <dbReference type="EMBL" id="RAW28842.1"/>
    </source>
</evidence>
<dbReference type="PROSITE" id="PS00973">
    <property type="entry name" value="USP_2"/>
    <property type="match status" value="1"/>
</dbReference>
<keyword evidence="1" id="KW-0645">Protease</keyword>
<dbReference type="InterPro" id="IPR038765">
    <property type="entry name" value="Papain-like_cys_pep_sf"/>
</dbReference>
<dbReference type="GO" id="GO:0016579">
    <property type="term" value="P:protein deubiquitination"/>
    <property type="evidence" value="ECO:0007669"/>
    <property type="project" value="InterPro"/>
</dbReference>
<dbReference type="GO" id="GO:0004843">
    <property type="term" value="F:cysteine-type deubiquitinase activity"/>
    <property type="evidence" value="ECO:0007669"/>
    <property type="project" value="UniProtKB-UniRule"/>
</dbReference>
<feature type="domain" description="USP" evidence="2">
    <location>
        <begin position="214"/>
        <end position="584"/>
    </location>
</feature>
<evidence type="ECO:0000256" key="1">
    <source>
        <dbReference type="RuleBase" id="RU366025"/>
    </source>
</evidence>